<dbReference type="PANTHER" id="PTHR31769">
    <property type="entry name" value="OS07G0462200 PROTEIN-RELATED"/>
    <property type="match status" value="1"/>
</dbReference>
<evidence type="ECO:0000256" key="7">
    <source>
        <dbReference type="SAM" id="Phobius"/>
    </source>
</evidence>
<dbReference type="EMBL" id="CM010718">
    <property type="protein sequence ID" value="RZC58939.1"/>
    <property type="molecule type" value="Genomic_DNA"/>
</dbReference>
<feature type="transmembrane region" description="Helical" evidence="7">
    <location>
        <begin position="138"/>
        <end position="159"/>
    </location>
</feature>
<feature type="transmembrane region" description="Helical" evidence="7">
    <location>
        <begin position="91"/>
        <end position="118"/>
    </location>
</feature>
<proteinExistence type="inferred from homology"/>
<dbReference type="Proteomes" id="UP000316621">
    <property type="component" value="Chromosome 4"/>
</dbReference>
<name>A0A4Y7JGQ7_PAPSO</name>
<gene>
    <name evidence="8" type="ORF">C5167_006246</name>
</gene>
<evidence type="ECO:0000256" key="4">
    <source>
        <dbReference type="ARBA" id="ARBA00022989"/>
    </source>
</evidence>
<protein>
    <submittedName>
        <fullName evidence="8">Uncharacterized protein</fullName>
    </submittedName>
</protein>
<keyword evidence="3" id="KW-0732">Signal</keyword>
<evidence type="ECO:0000256" key="2">
    <source>
        <dbReference type="ARBA" id="ARBA00022692"/>
    </source>
</evidence>
<dbReference type="STRING" id="3469.A0A4Y7JGQ7"/>
<organism evidence="8 9">
    <name type="scientific">Papaver somniferum</name>
    <name type="common">Opium poppy</name>
    <dbReference type="NCBI Taxonomy" id="3469"/>
    <lineage>
        <taxon>Eukaryota</taxon>
        <taxon>Viridiplantae</taxon>
        <taxon>Streptophyta</taxon>
        <taxon>Embryophyta</taxon>
        <taxon>Tracheophyta</taxon>
        <taxon>Spermatophyta</taxon>
        <taxon>Magnoliopsida</taxon>
        <taxon>Ranunculales</taxon>
        <taxon>Papaveraceae</taxon>
        <taxon>Papaveroideae</taxon>
        <taxon>Papaver</taxon>
    </lineage>
</organism>
<evidence type="ECO:0000313" key="8">
    <source>
        <dbReference type="EMBL" id="RZC58939.1"/>
    </source>
</evidence>
<dbReference type="Pfam" id="PF06749">
    <property type="entry name" value="DUF1218"/>
    <property type="match status" value="1"/>
</dbReference>
<evidence type="ECO:0000256" key="1">
    <source>
        <dbReference type="ARBA" id="ARBA00004127"/>
    </source>
</evidence>
<accession>A0A4Y7JGQ7</accession>
<dbReference type="Gramene" id="RZC58939">
    <property type="protein sequence ID" value="RZC58939"/>
    <property type="gene ID" value="C5167_006246"/>
</dbReference>
<sequence length="166" mass="18265">MYTTYQELVEDMERRQLICIGVCFLGLLAAALGFAAESKRIKRSDIEFYSSGECTYPKSPAFALGLTAFLLLVVAHAIINASAGCICCNNSAWMSLFAVLSWSMFALASILLLVGSVLNNRHTMDDPINFCYGVREPWIFVNGALLGLLSVTFGIFYFITHLQPTA</sequence>
<dbReference type="AlphaFoldDB" id="A0A4Y7JGQ7"/>
<keyword evidence="4 7" id="KW-1133">Transmembrane helix</keyword>
<keyword evidence="5 7" id="KW-0472">Membrane</keyword>
<dbReference type="OMA" id="ILRFWIS"/>
<evidence type="ECO:0000256" key="5">
    <source>
        <dbReference type="ARBA" id="ARBA00023136"/>
    </source>
</evidence>
<dbReference type="InterPro" id="IPR009606">
    <property type="entry name" value="DEAL/Modifying_wall_lignin1/2"/>
</dbReference>
<keyword evidence="9" id="KW-1185">Reference proteome</keyword>
<keyword evidence="2 7" id="KW-0812">Transmembrane</keyword>
<evidence type="ECO:0000313" key="9">
    <source>
        <dbReference type="Proteomes" id="UP000316621"/>
    </source>
</evidence>
<comment type="similarity">
    <text evidence="6">Belongs to the DESIGUAL family.</text>
</comment>
<reference evidence="8 9" key="1">
    <citation type="journal article" date="2018" name="Science">
        <title>The opium poppy genome and morphinan production.</title>
        <authorList>
            <person name="Guo L."/>
            <person name="Winzer T."/>
            <person name="Yang X."/>
            <person name="Li Y."/>
            <person name="Ning Z."/>
            <person name="He Z."/>
            <person name="Teodor R."/>
            <person name="Lu Y."/>
            <person name="Bowser T.A."/>
            <person name="Graham I.A."/>
            <person name="Ye K."/>
        </authorList>
    </citation>
    <scope>NUCLEOTIDE SEQUENCE [LARGE SCALE GENOMIC DNA]</scope>
    <source>
        <strain evidence="9">cv. HN1</strain>
        <tissue evidence="8">Leaves</tissue>
    </source>
</reference>
<dbReference type="InterPro" id="IPR052222">
    <property type="entry name" value="DESIGUAL"/>
</dbReference>
<comment type="subcellular location">
    <subcellularLocation>
        <location evidence="1">Endomembrane system</location>
        <topology evidence="1">Multi-pass membrane protein</topology>
    </subcellularLocation>
</comment>
<evidence type="ECO:0000256" key="3">
    <source>
        <dbReference type="ARBA" id="ARBA00022729"/>
    </source>
</evidence>
<dbReference type="GO" id="GO:0012505">
    <property type="term" value="C:endomembrane system"/>
    <property type="evidence" value="ECO:0007669"/>
    <property type="project" value="UniProtKB-SubCell"/>
</dbReference>
<feature type="transmembrane region" description="Helical" evidence="7">
    <location>
        <begin position="59"/>
        <end position="79"/>
    </location>
</feature>
<evidence type="ECO:0000256" key="6">
    <source>
        <dbReference type="ARBA" id="ARBA00029467"/>
    </source>
</evidence>